<comment type="subcellular location">
    <subcellularLocation>
        <location evidence="1">Membrane</location>
        <topology evidence="1">Multi-pass membrane protein</topology>
    </subcellularLocation>
</comment>
<keyword evidence="3 5" id="KW-1133">Transmembrane helix</keyword>
<dbReference type="InterPro" id="IPR027913">
    <property type="entry name" value="DUF4473"/>
</dbReference>
<name>A0A8S1EDL5_9PELO</name>
<accession>A0A8S1EDL5</accession>
<proteinExistence type="predicted"/>
<evidence type="ECO:0000256" key="2">
    <source>
        <dbReference type="ARBA" id="ARBA00022692"/>
    </source>
</evidence>
<dbReference type="InterPro" id="IPR019408">
    <property type="entry name" value="7TM_GPCR_serpentine_rcpt_Srab"/>
</dbReference>
<evidence type="ECO:0000256" key="3">
    <source>
        <dbReference type="ARBA" id="ARBA00022989"/>
    </source>
</evidence>
<protein>
    <submittedName>
        <fullName evidence="6">Uncharacterized protein</fullName>
    </submittedName>
</protein>
<dbReference type="GO" id="GO:0016020">
    <property type="term" value="C:membrane"/>
    <property type="evidence" value="ECO:0007669"/>
    <property type="project" value="UniProtKB-SubCell"/>
</dbReference>
<evidence type="ECO:0000256" key="4">
    <source>
        <dbReference type="ARBA" id="ARBA00023136"/>
    </source>
</evidence>
<organism evidence="6 7">
    <name type="scientific">Caenorhabditis bovis</name>
    <dbReference type="NCBI Taxonomy" id="2654633"/>
    <lineage>
        <taxon>Eukaryota</taxon>
        <taxon>Metazoa</taxon>
        <taxon>Ecdysozoa</taxon>
        <taxon>Nematoda</taxon>
        <taxon>Chromadorea</taxon>
        <taxon>Rhabditida</taxon>
        <taxon>Rhabditina</taxon>
        <taxon>Rhabditomorpha</taxon>
        <taxon>Rhabditoidea</taxon>
        <taxon>Rhabditidae</taxon>
        <taxon>Peloderinae</taxon>
        <taxon>Caenorhabditis</taxon>
    </lineage>
</organism>
<evidence type="ECO:0000313" key="7">
    <source>
        <dbReference type="Proteomes" id="UP000494206"/>
    </source>
</evidence>
<evidence type="ECO:0000256" key="5">
    <source>
        <dbReference type="SAM" id="Phobius"/>
    </source>
</evidence>
<comment type="caution">
    <text evidence="6">The sequence shown here is derived from an EMBL/GenBank/DDBJ whole genome shotgun (WGS) entry which is preliminary data.</text>
</comment>
<keyword evidence="2 5" id="KW-0812">Transmembrane</keyword>
<evidence type="ECO:0000313" key="6">
    <source>
        <dbReference type="EMBL" id="CAB3397820.1"/>
    </source>
</evidence>
<dbReference type="Pfam" id="PF14747">
    <property type="entry name" value="DUF4473"/>
    <property type="match status" value="1"/>
</dbReference>
<dbReference type="EMBL" id="CADEPM010000001">
    <property type="protein sequence ID" value="CAB3397820.1"/>
    <property type="molecule type" value="Genomic_DNA"/>
</dbReference>
<keyword evidence="7" id="KW-1185">Reference proteome</keyword>
<keyword evidence="4 5" id="KW-0472">Membrane</keyword>
<reference evidence="6 7" key="1">
    <citation type="submission" date="2020-04" db="EMBL/GenBank/DDBJ databases">
        <authorList>
            <person name="Laetsch R D."/>
            <person name="Stevens L."/>
            <person name="Kumar S."/>
            <person name="Blaxter L. M."/>
        </authorList>
    </citation>
    <scope>NUCLEOTIDE SEQUENCE [LARGE SCALE GENOMIC DNA]</scope>
</reference>
<feature type="transmembrane region" description="Helical" evidence="5">
    <location>
        <begin position="20"/>
        <end position="44"/>
    </location>
</feature>
<gene>
    <name evidence="6" type="ORF">CBOVIS_LOCUS1179</name>
</gene>
<dbReference type="Proteomes" id="UP000494206">
    <property type="component" value="Unassembled WGS sequence"/>
</dbReference>
<sequence length="140" mass="15833">MNPDDCVSMEELATSFPLKLSLILNLSIIPIAFPLQIAALIYIIKKKLFHHNTRIQVILHLFALLIHTTASGPVADEIVKIGQKYKEKFLAIKDDHDAIKALFGEIQKDIGAYIEKQSKEEQNAYKAFIEKKKAELGIME</sequence>
<dbReference type="PANTHER" id="PTHR33272">
    <property type="entry name" value="PROTEIN CBG22877-RELATED"/>
    <property type="match status" value="1"/>
</dbReference>
<dbReference type="AlphaFoldDB" id="A0A8S1EDL5"/>
<evidence type="ECO:0000256" key="1">
    <source>
        <dbReference type="ARBA" id="ARBA00004141"/>
    </source>
</evidence>
<dbReference type="OrthoDB" id="5841586at2759"/>
<dbReference type="Pfam" id="PF10292">
    <property type="entry name" value="7TM_GPCR_Srab"/>
    <property type="match status" value="1"/>
</dbReference>